<reference evidence="2 3" key="1">
    <citation type="submission" date="2023-03" db="EMBL/GenBank/DDBJ databases">
        <title>Draft assemblies of triclosan tolerant bacteria isolated from returned activated sludge.</title>
        <authorList>
            <person name="Van Hamelsveld S."/>
        </authorList>
    </citation>
    <scope>NUCLEOTIDE SEQUENCE [LARGE SCALE GENOMIC DNA]</scope>
    <source>
        <strain evidence="2 3">GW210010_S58</strain>
    </source>
</reference>
<keyword evidence="1" id="KW-0472">Membrane</keyword>
<keyword evidence="1" id="KW-0812">Transmembrane</keyword>
<keyword evidence="3" id="KW-1185">Reference proteome</keyword>
<evidence type="ECO:0000256" key="1">
    <source>
        <dbReference type="SAM" id="Phobius"/>
    </source>
</evidence>
<name>A0ABT6AX65_9BURK</name>
<evidence type="ECO:0000313" key="3">
    <source>
        <dbReference type="Proteomes" id="UP001216674"/>
    </source>
</evidence>
<evidence type="ECO:0000313" key="2">
    <source>
        <dbReference type="EMBL" id="MDF3837215.1"/>
    </source>
</evidence>
<keyword evidence="1" id="KW-1133">Transmembrane helix</keyword>
<dbReference type="EMBL" id="JARJLM010000487">
    <property type="protein sequence ID" value="MDF3837215.1"/>
    <property type="molecule type" value="Genomic_DNA"/>
</dbReference>
<organism evidence="2 3">
    <name type="scientific">Cupriavidus basilensis</name>
    <dbReference type="NCBI Taxonomy" id="68895"/>
    <lineage>
        <taxon>Bacteria</taxon>
        <taxon>Pseudomonadati</taxon>
        <taxon>Pseudomonadota</taxon>
        <taxon>Betaproteobacteria</taxon>
        <taxon>Burkholderiales</taxon>
        <taxon>Burkholderiaceae</taxon>
        <taxon>Cupriavidus</taxon>
    </lineage>
</organism>
<sequence length="66" mass="7579">MAERRRRFRPDFRILVSVPTIRPTASQPIPMESVVTEIFYRLSTAFFWPVALALLVLFVLSLADLG</sequence>
<gene>
    <name evidence="2" type="ORF">P3W85_30300</name>
</gene>
<accession>A0ABT6AX65</accession>
<proteinExistence type="predicted"/>
<dbReference type="Proteomes" id="UP001216674">
    <property type="component" value="Unassembled WGS sequence"/>
</dbReference>
<feature type="transmembrane region" description="Helical" evidence="1">
    <location>
        <begin position="42"/>
        <end position="63"/>
    </location>
</feature>
<comment type="caution">
    <text evidence="2">The sequence shown here is derived from an EMBL/GenBank/DDBJ whole genome shotgun (WGS) entry which is preliminary data.</text>
</comment>
<protein>
    <submittedName>
        <fullName evidence="2">Uncharacterized protein</fullName>
    </submittedName>
</protein>
<feature type="non-terminal residue" evidence="2">
    <location>
        <position position="66"/>
    </location>
</feature>